<name>A0ABW5NUU4_9FLAO</name>
<dbReference type="RefSeq" id="WP_379820400.1">
    <property type="nucleotide sequence ID" value="NZ_JBHUMD010000007.1"/>
</dbReference>
<dbReference type="EMBL" id="JBHUMD010000007">
    <property type="protein sequence ID" value="MFD2601889.1"/>
    <property type="molecule type" value="Genomic_DNA"/>
</dbReference>
<reference evidence="3" key="1">
    <citation type="journal article" date="2019" name="Int. J. Syst. Evol. Microbiol.">
        <title>The Global Catalogue of Microorganisms (GCM) 10K type strain sequencing project: providing services to taxonomists for standard genome sequencing and annotation.</title>
        <authorList>
            <consortium name="The Broad Institute Genomics Platform"/>
            <consortium name="The Broad Institute Genome Sequencing Center for Infectious Disease"/>
            <person name="Wu L."/>
            <person name="Ma J."/>
        </authorList>
    </citation>
    <scope>NUCLEOTIDE SEQUENCE [LARGE SCALE GENOMIC DNA]</scope>
    <source>
        <strain evidence="3">KCTC 42107</strain>
    </source>
</reference>
<accession>A0ABW5NUU4</accession>
<organism evidence="2 3">
    <name type="scientific">Flavobacterium suzhouense</name>
    <dbReference type="NCBI Taxonomy" id="1529638"/>
    <lineage>
        <taxon>Bacteria</taxon>
        <taxon>Pseudomonadati</taxon>
        <taxon>Bacteroidota</taxon>
        <taxon>Flavobacteriia</taxon>
        <taxon>Flavobacteriales</taxon>
        <taxon>Flavobacteriaceae</taxon>
        <taxon>Flavobacterium</taxon>
    </lineage>
</organism>
<evidence type="ECO:0000256" key="1">
    <source>
        <dbReference type="SAM" id="SignalP"/>
    </source>
</evidence>
<proteinExistence type="predicted"/>
<evidence type="ECO:0000313" key="3">
    <source>
        <dbReference type="Proteomes" id="UP001597480"/>
    </source>
</evidence>
<keyword evidence="3" id="KW-1185">Reference proteome</keyword>
<sequence>MRAIKLILTLLIFVSFTFAKAQNKEKQIITAVEFTTDKIILNKKHAFNYARVENDFIIKNLDGKILISGKITPEGNNKFSTTIYFIDLEEQFYNEKIISRNDLIFALCENNVITKKFDLDIEKLKLFIKNYNQFEEAPLAADE</sequence>
<feature type="signal peptide" evidence="1">
    <location>
        <begin position="1"/>
        <end position="21"/>
    </location>
</feature>
<dbReference type="Proteomes" id="UP001597480">
    <property type="component" value="Unassembled WGS sequence"/>
</dbReference>
<gene>
    <name evidence="2" type="ORF">ACFSR3_07470</name>
</gene>
<evidence type="ECO:0000313" key="2">
    <source>
        <dbReference type="EMBL" id="MFD2601889.1"/>
    </source>
</evidence>
<protein>
    <submittedName>
        <fullName evidence="2">Uncharacterized protein</fullName>
    </submittedName>
</protein>
<comment type="caution">
    <text evidence="2">The sequence shown here is derived from an EMBL/GenBank/DDBJ whole genome shotgun (WGS) entry which is preliminary data.</text>
</comment>
<keyword evidence="1" id="KW-0732">Signal</keyword>
<feature type="chain" id="PRO_5046715839" evidence="1">
    <location>
        <begin position="22"/>
        <end position="143"/>
    </location>
</feature>